<accession>B4KYU3</accession>
<dbReference type="eggNOG" id="KOG2499">
    <property type="taxonomic scope" value="Eukaryota"/>
</dbReference>
<dbReference type="AlphaFoldDB" id="B4KYU3"/>
<keyword evidence="3" id="KW-1185">Reference proteome</keyword>
<evidence type="ECO:0000313" key="3">
    <source>
        <dbReference type="Proteomes" id="UP000009192"/>
    </source>
</evidence>
<dbReference type="InterPro" id="IPR031931">
    <property type="entry name" value="DUF4768"/>
</dbReference>
<sequence length="169" mass="19131">MKLVLTILLIGLAALIRLPCGQCRSLASSSIVVDDAAKTNGTHANATTIAAKRSNETEEAEASSAPQPVSSTVIRHIVRRKRAETEPTLPFDFPTTHMPCDLDQNGRAQVVDSFPNHCIWVWNNKYTSEGFFRVFKTYQLEAFFFGQYYERLKRFEIDPHTWDYTDTGI</sequence>
<dbReference type="KEGG" id="dmo:Dmoj_GI13446"/>
<proteinExistence type="predicted"/>
<dbReference type="OMA" id="FDFFTNH"/>
<evidence type="ECO:0000313" key="2">
    <source>
        <dbReference type="EMBL" id="EDW18835.1"/>
    </source>
</evidence>
<dbReference type="Proteomes" id="UP000009192">
    <property type="component" value="Unassembled WGS sequence"/>
</dbReference>
<dbReference type="OrthoDB" id="7850108at2759"/>
<dbReference type="InParanoid" id="B4KYU3"/>
<feature type="chain" id="PRO_5002811728" evidence="1">
    <location>
        <begin position="24"/>
        <end position="169"/>
    </location>
</feature>
<reference evidence="2 3" key="1">
    <citation type="journal article" date="2007" name="Nature">
        <title>Evolution of genes and genomes on the Drosophila phylogeny.</title>
        <authorList>
            <consortium name="Drosophila 12 Genomes Consortium"/>
            <person name="Clark A.G."/>
            <person name="Eisen M.B."/>
            <person name="Smith D.R."/>
            <person name="Bergman C.M."/>
            <person name="Oliver B."/>
            <person name="Markow T.A."/>
            <person name="Kaufman T.C."/>
            <person name="Kellis M."/>
            <person name="Gelbart W."/>
            <person name="Iyer V.N."/>
            <person name="Pollard D.A."/>
            <person name="Sackton T.B."/>
            <person name="Larracuente A.M."/>
            <person name="Singh N.D."/>
            <person name="Abad J.P."/>
            <person name="Abt D.N."/>
            <person name="Adryan B."/>
            <person name="Aguade M."/>
            <person name="Akashi H."/>
            <person name="Anderson W.W."/>
            <person name="Aquadro C.F."/>
            <person name="Ardell D.H."/>
            <person name="Arguello R."/>
            <person name="Artieri C.G."/>
            <person name="Barbash D.A."/>
            <person name="Barker D."/>
            <person name="Barsanti P."/>
            <person name="Batterham P."/>
            <person name="Batzoglou S."/>
            <person name="Begun D."/>
            <person name="Bhutkar A."/>
            <person name="Blanco E."/>
            <person name="Bosak S.A."/>
            <person name="Bradley R.K."/>
            <person name="Brand A.D."/>
            <person name="Brent M.R."/>
            <person name="Brooks A.N."/>
            <person name="Brown R.H."/>
            <person name="Butlin R.K."/>
            <person name="Caggese C."/>
            <person name="Calvi B.R."/>
            <person name="Bernardo de Carvalho A."/>
            <person name="Caspi A."/>
            <person name="Castrezana S."/>
            <person name="Celniker S.E."/>
            <person name="Chang J.L."/>
            <person name="Chapple C."/>
            <person name="Chatterji S."/>
            <person name="Chinwalla A."/>
            <person name="Civetta A."/>
            <person name="Clifton S.W."/>
            <person name="Comeron J.M."/>
            <person name="Costello J.C."/>
            <person name="Coyne J.A."/>
            <person name="Daub J."/>
            <person name="David R.G."/>
            <person name="Delcher A.L."/>
            <person name="Delehaunty K."/>
            <person name="Do C.B."/>
            <person name="Ebling H."/>
            <person name="Edwards K."/>
            <person name="Eickbush T."/>
            <person name="Evans J.D."/>
            <person name="Filipski A."/>
            <person name="Findeiss S."/>
            <person name="Freyhult E."/>
            <person name="Fulton L."/>
            <person name="Fulton R."/>
            <person name="Garcia A.C."/>
            <person name="Gardiner A."/>
            <person name="Garfield D.A."/>
            <person name="Garvin B.E."/>
            <person name="Gibson G."/>
            <person name="Gilbert D."/>
            <person name="Gnerre S."/>
            <person name="Godfrey J."/>
            <person name="Good R."/>
            <person name="Gotea V."/>
            <person name="Gravely B."/>
            <person name="Greenberg A.J."/>
            <person name="Griffiths-Jones S."/>
            <person name="Gross S."/>
            <person name="Guigo R."/>
            <person name="Gustafson E.A."/>
            <person name="Haerty W."/>
            <person name="Hahn M.W."/>
            <person name="Halligan D.L."/>
            <person name="Halpern A.L."/>
            <person name="Halter G.M."/>
            <person name="Han M.V."/>
            <person name="Heger A."/>
            <person name="Hillier L."/>
            <person name="Hinrichs A.S."/>
            <person name="Holmes I."/>
            <person name="Hoskins R.A."/>
            <person name="Hubisz M.J."/>
            <person name="Hultmark D."/>
            <person name="Huntley M.A."/>
            <person name="Jaffe D.B."/>
            <person name="Jagadeeshan S."/>
            <person name="Jeck W.R."/>
            <person name="Johnson J."/>
            <person name="Jones C.D."/>
            <person name="Jordan W.C."/>
            <person name="Karpen G.H."/>
            <person name="Kataoka E."/>
            <person name="Keightley P.D."/>
            <person name="Kheradpour P."/>
            <person name="Kirkness E.F."/>
            <person name="Koerich L.B."/>
            <person name="Kristiansen K."/>
            <person name="Kudrna D."/>
            <person name="Kulathinal R.J."/>
            <person name="Kumar S."/>
            <person name="Kwok R."/>
            <person name="Lander E."/>
            <person name="Langley C.H."/>
            <person name="Lapoint R."/>
            <person name="Lazzaro B.P."/>
            <person name="Lee S.J."/>
            <person name="Levesque L."/>
            <person name="Li R."/>
            <person name="Lin C.F."/>
            <person name="Lin M.F."/>
            <person name="Lindblad-Toh K."/>
            <person name="Llopart A."/>
            <person name="Long M."/>
            <person name="Low L."/>
            <person name="Lozovsky E."/>
            <person name="Lu J."/>
            <person name="Luo M."/>
            <person name="Machado C.A."/>
            <person name="Makalowski W."/>
            <person name="Marzo M."/>
            <person name="Matsuda M."/>
            <person name="Matzkin L."/>
            <person name="McAllister B."/>
            <person name="McBride C.S."/>
            <person name="McKernan B."/>
            <person name="McKernan K."/>
            <person name="Mendez-Lago M."/>
            <person name="Minx P."/>
            <person name="Mollenhauer M.U."/>
            <person name="Montooth K."/>
            <person name="Mount S.M."/>
            <person name="Mu X."/>
            <person name="Myers E."/>
            <person name="Negre B."/>
            <person name="Newfeld S."/>
            <person name="Nielsen R."/>
            <person name="Noor M.A."/>
            <person name="O'Grady P."/>
            <person name="Pachter L."/>
            <person name="Papaceit M."/>
            <person name="Parisi M.J."/>
            <person name="Parisi M."/>
            <person name="Parts L."/>
            <person name="Pedersen J.S."/>
            <person name="Pesole G."/>
            <person name="Phillippy A.M."/>
            <person name="Ponting C.P."/>
            <person name="Pop M."/>
            <person name="Porcelli D."/>
            <person name="Powell J.R."/>
            <person name="Prohaska S."/>
            <person name="Pruitt K."/>
            <person name="Puig M."/>
            <person name="Quesneville H."/>
            <person name="Ram K.R."/>
            <person name="Rand D."/>
            <person name="Rasmussen M.D."/>
            <person name="Reed L.K."/>
            <person name="Reenan R."/>
            <person name="Reily A."/>
            <person name="Remington K.A."/>
            <person name="Rieger T.T."/>
            <person name="Ritchie M.G."/>
            <person name="Robin C."/>
            <person name="Rogers Y.H."/>
            <person name="Rohde C."/>
            <person name="Rozas J."/>
            <person name="Rubenfield M.J."/>
            <person name="Ruiz A."/>
            <person name="Russo S."/>
            <person name="Salzberg S.L."/>
            <person name="Sanchez-Gracia A."/>
            <person name="Saranga D.J."/>
            <person name="Sato H."/>
            <person name="Schaeffer S.W."/>
            <person name="Schatz M.C."/>
            <person name="Schlenke T."/>
            <person name="Schwartz R."/>
            <person name="Segarra C."/>
            <person name="Singh R.S."/>
            <person name="Sirot L."/>
            <person name="Sirota M."/>
            <person name="Sisneros N.B."/>
            <person name="Smith C.D."/>
            <person name="Smith T.F."/>
            <person name="Spieth J."/>
            <person name="Stage D.E."/>
            <person name="Stark A."/>
            <person name="Stephan W."/>
            <person name="Strausberg R.L."/>
            <person name="Strempel S."/>
            <person name="Sturgill D."/>
            <person name="Sutton G."/>
            <person name="Sutton G.G."/>
            <person name="Tao W."/>
            <person name="Teichmann S."/>
            <person name="Tobari Y.N."/>
            <person name="Tomimura Y."/>
            <person name="Tsolas J.M."/>
            <person name="Valente V.L."/>
            <person name="Venter E."/>
            <person name="Venter J.C."/>
            <person name="Vicario S."/>
            <person name="Vieira F.G."/>
            <person name="Vilella A.J."/>
            <person name="Villasante A."/>
            <person name="Walenz B."/>
            <person name="Wang J."/>
            <person name="Wasserman M."/>
            <person name="Watts T."/>
            <person name="Wilson D."/>
            <person name="Wilson R.K."/>
            <person name="Wing R.A."/>
            <person name="Wolfner M.F."/>
            <person name="Wong A."/>
            <person name="Wong G.K."/>
            <person name="Wu C.I."/>
            <person name="Wu G."/>
            <person name="Yamamoto D."/>
            <person name="Yang H.P."/>
            <person name="Yang S.P."/>
            <person name="Yorke J.A."/>
            <person name="Yoshida K."/>
            <person name="Zdobnov E."/>
            <person name="Zhang P."/>
            <person name="Zhang Y."/>
            <person name="Zimin A.V."/>
            <person name="Baldwin J."/>
            <person name="Abdouelleil A."/>
            <person name="Abdulkadir J."/>
            <person name="Abebe A."/>
            <person name="Abera B."/>
            <person name="Abreu J."/>
            <person name="Acer S.C."/>
            <person name="Aftuck L."/>
            <person name="Alexander A."/>
            <person name="An P."/>
            <person name="Anderson E."/>
            <person name="Anderson S."/>
            <person name="Arachi H."/>
            <person name="Azer M."/>
            <person name="Bachantsang P."/>
            <person name="Barry A."/>
            <person name="Bayul T."/>
            <person name="Berlin A."/>
            <person name="Bessette D."/>
            <person name="Bloom T."/>
            <person name="Blye J."/>
            <person name="Boguslavskiy L."/>
            <person name="Bonnet C."/>
            <person name="Boukhgalter B."/>
            <person name="Bourzgui I."/>
            <person name="Brown A."/>
            <person name="Cahill P."/>
            <person name="Channer S."/>
            <person name="Cheshatsang Y."/>
            <person name="Chuda L."/>
            <person name="Citroen M."/>
            <person name="Collymore A."/>
            <person name="Cooke P."/>
            <person name="Costello M."/>
            <person name="D'Aco K."/>
            <person name="Daza R."/>
            <person name="De Haan G."/>
            <person name="DeGray S."/>
            <person name="DeMaso C."/>
            <person name="Dhargay N."/>
            <person name="Dooley K."/>
            <person name="Dooley E."/>
            <person name="Doricent M."/>
            <person name="Dorje P."/>
            <person name="Dorjee K."/>
            <person name="Dupes A."/>
            <person name="Elong R."/>
            <person name="Falk J."/>
            <person name="Farina A."/>
            <person name="Faro S."/>
            <person name="Ferguson D."/>
            <person name="Fisher S."/>
            <person name="Foley C.D."/>
            <person name="Franke A."/>
            <person name="Friedrich D."/>
            <person name="Gadbois L."/>
            <person name="Gearin G."/>
            <person name="Gearin C.R."/>
            <person name="Giannoukos G."/>
            <person name="Goode T."/>
            <person name="Graham J."/>
            <person name="Grandbois E."/>
            <person name="Grewal S."/>
            <person name="Gyaltsen K."/>
            <person name="Hafez N."/>
            <person name="Hagos B."/>
            <person name="Hall J."/>
            <person name="Henson C."/>
            <person name="Hollinger A."/>
            <person name="Honan T."/>
            <person name="Huard M.D."/>
            <person name="Hughes L."/>
            <person name="Hurhula B."/>
            <person name="Husby M.E."/>
            <person name="Kamat A."/>
            <person name="Kanga B."/>
            <person name="Kashin S."/>
            <person name="Khazanovich D."/>
            <person name="Kisner P."/>
            <person name="Lance K."/>
            <person name="Lara M."/>
            <person name="Lee W."/>
            <person name="Lennon N."/>
            <person name="Letendre F."/>
            <person name="LeVine R."/>
            <person name="Lipovsky A."/>
            <person name="Liu X."/>
            <person name="Liu J."/>
            <person name="Liu S."/>
            <person name="Lokyitsang T."/>
            <person name="Lokyitsang Y."/>
            <person name="Lubonja R."/>
            <person name="Lui A."/>
            <person name="MacDonald P."/>
            <person name="Magnisalis V."/>
            <person name="Maru K."/>
            <person name="Matthews C."/>
            <person name="McCusker W."/>
            <person name="McDonough S."/>
            <person name="Mehta T."/>
            <person name="Meldrim J."/>
            <person name="Meneus L."/>
            <person name="Mihai O."/>
            <person name="Mihalev A."/>
            <person name="Mihova T."/>
            <person name="Mittelman R."/>
            <person name="Mlenga V."/>
            <person name="Montmayeur A."/>
            <person name="Mulrain L."/>
            <person name="Navidi A."/>
            <person name="Naylor J."/>
            <person name="Negash T."/>
            <person name="Nguyen T."/>
            <person name="Nguyen N."/>
            <person name="Nicol R."/>
            <person name="Norbu C."/>
            <person name="Norbu N."/>
            <person name="Novod N."/>
            <person name="O'Neill B."/>
            <person name="Osman S."/>
            <person name="Markiewicz E."/>
            <person name="Oyono O.L."/>
            <person name="Patti C."/>
            <person name="Phunkhang P."/>
            <person name="Pierre F."/>
            <person name="Priest M."/>
            <person name="Raghuraman S."/>
            <person name="Rege F."/>
            <person name="Reyes R."/>
            <person name="Rise C."/>
            <person name="Rogov P."/>
            <person name="Ross K."/>
            <person name="Ryan E."/>
            <person name="Settipalli S."/>
            <person name="Shea T."/>
            <person name="Sherpa N."/>
            <person name="Shi L."/>
            <person name="Shih D."/>
            <person name="Sparrow T."/>
            <person name="Spaulding J."/>
            <person name="Stalker J."/>
            <person name="Stange-Thomann N."/>
            <person name="Stavropoulos S."/>
            <person name="Stone C."/>
            <person name="Strader C."/>
            <person name="Tesfaye S."/>
            <person name="Thomson T."/>
            <person name="Thoulutsang Y."/>
            <person name="Thoulutsang D."/>
            <person name="Topham K."/>
            <person name="Topping I."/>
            <person name="Tsamla T."/>
            <person name="Vassiliev H."/>
            <person name="Vo A."/>
            <person name="Wangchuk T."/>
            <person name="Wangdi T."/>
            <person name="Weiand M."/>
            <person name="Wilkinson J."/>
            <person name="Wilson A."/>
            <person name="Yadav S."/>
            <person name="Young G."/>
            <person name="Yu Q."/>
            <person name="Zembek L."/>
            <person name="Zhong D."/>
            <person name="Zimmer A."/>
            <person name="Zwirko Z."/>
            <person name="Jaffe D.B."/>
            <person name="Alvarez P."/>
            <person name="Brockman W."/>
            <person name="Butler J."/>
            <person name="Chin C."/>
            <person name="Gnerre S."/>
            <person name="Grabherr M."/>
            <person name="Kleber M."/>
            <person name="Mauceli E."/>
            <person name="MacCallum I."/>
        </authorList>
    </citation>
    <scope>NUCLEOTIDE SEQUENCE [LARGE SCALE GENOMIC DNA]</scope>
    <source>
        <strain evidence="3">Tucson 15081-1352.22</strain>
    </source>
</reference>
<dbReference type="EMBL" id="CH933809">
    <property type="protein sequence ID" value="EDW18835.1"/>
    <property type="molecule type" value="Genomic_DNA"/>
</dbReference>
<keyword evidence="1" id="KW-0732">Signal</keyword>
<dbReference type="HOGENOM" id="CLU_118259_0_0_1"/>
<protein>
    <submittedName>
        <fullName evidence="2">Uncharacterized protein</fullName>
    </submittedName>
</protein>
<evidence type="ECO:0000256" key="1">
    <source>
        <dbReference type="SAM" id="SignalP"/>
    </source>
</evidence>
<gene>
    <name evidence="2" type="primary">Dmoj\GI13446</name>
    <name evidence="2" type="ORF">Dmoj_GI13446</name>
</gene>
<feature type="signal peptide" evidence="1">
    <location>
        <begin position="1"/>
        <end position="23"/>
    </location>
</feature>
<name>B4KYU3_DROMO</name>
<dbReference type="PhylomeDB" id="B4KYU3"/>
<organism evidence="2 3">
    <name type="scientific">Drosophila mojavensis</name>
    <name type="common">Fruit fly</name>
    <dbReference type="NCBI Taxonomy" id="7230"/>
    <lineage>
        <taxon>Eukaryota</taxon>
        <taxon>Metazoa</taxon>
        <taxon>Ecdysozoa</taxon>
        <taxon>Arthropoda</taxon>
        <taxon>Hexapoda</taxon>
        <taxon>Insecta</taxon>
        <taxon>Pterygota</taxon>
        <taxon>Neoptera</taxon>
        <taxon>Endopterygota</taxon>
        <taxon>Diptera</taxon>
        <taxon>Brachycera</taxon>
        <taxon>Muscomorpha</taxon>
        <taxon>Ephydroidea</taxon>
        <taxon>Drosophilidae</taxon>
        <taxon>Drosophila</taxon>
    </lineage>
</organism>
<dbReference type="Pfam" id="PF15989">
    <property type="entry name" value="DUF4768"/>
    <property type="match status" value="1"/>
</dbReference>